<keyword evidence="9" id="KW-0547">Nucleotide-binding</keyword>
<accession>A0A2W4Z930</accession>
<keyword evidence="14 15" id="KW-0472">Membrane</keyword>
<dbReference type="InterPro" id="IPR036097">
    <property type="entry name" value="HisK_dim/P_sf"/>
</dbReference>
<dbReference type="AlphaFoldDB" id="A0A2W4Z930"/>
<dbReference type="InterPro" id="IPR003594">
    <property type="entry name" value="HATPase_dom"/>
</dbReference>
<comment type="catalytic activity">
    <reaction evidence="1">
        <text>ATP + protein L-histidine = ADP + protein N-phospho-L-histidine.</text>
        <dbReference type="EC" id="2.7.13.3"/>
    </reaction>
</comment>
<dbReference type="InterPro" id="IPR003660">
    <property type="entry name" value="HAMP_dom"/>
</dbReference>
<evidence type="ECO:0000256" key="3">
    <source>
        <dbReference type="ARBA" id="ARBA00012438"/>
    </source>
</evidence>
<dbReference type="PANTHER" id="PTHR44936">
    <property type="entry name" value="SENSOR PROTEIN CREC"/>
    <property type="match status" value="1"/>
</dbReference>
<dbReference type="Pfam" id="PF02518">
    <property type="entry name" value="HATPase_c"/>
    <property type="match status" value="1"/>
</dbReference>
<dbReference type="CDD" id="cd00082">
    <property type="entry name" value="HisKA"/>
    <property type="match status" value="1"/>
</dbReference>
<evidence type="ECO:0000259" key="17">
    <source>
        <dbReference type="PROSITE" id="PS50885"/>
    </source>
</evidence>
<feature type="transmembrane region" description="Helical" evidence="15">
    <location>
        <begin position="6"/>
        <end position="30"/>
    </location>
</feature>
<organism evidence="18 19">
    <name type="scientific">Sphingomonas hengshuiensis</name>
    <dbReference type="NCBI Taxonomy" id="1609977"/>
    <lineage>
        <taxon>Bacteria</taxon>
        <taxon>Pseudomonadati</taxon>
        <taxon>Pseudomonadota</taxon>
        <taxon>Alphaproteobacteria</taxon>
        <taxon>Sphingomonadales</taxon>
        <taxon>Sphingomonadaceae</taxon>
        <taxon>Sphingomonas</taxon>
    </lineage>
</organism>
<evidence type="ECO:0000256" key="14">
    <source>
        <dbReference type="ARBA" id="ARBA00023136"/>
    </source>
</evidence>
<dbReference type="GO" id="GO:0000155">
    <property type="term" value="F:phosphorelay sensor kinase activity"/>
    <property type="evidence" value="ECO:0007669"/>
    <property type="project" value="InterPro"/>
</dbReference>
<dbReference type="PROSITE" id="PS50885">
    <property type="entry name" value="HAMP"/>
    <property type="match status" value="1"/>
</dbReference>
<evidence type="ECO:0000313" key="19">
    <source>
        <dbReference type="Proteomes" id="UP000248614"/>
    </source>
</evidence>
<dbReference type="Proteomes" id="UP000248614">
    <property type="component" value="Unassembled WGS sequence"/>
</dbReference>
<gene>
    <name evidence="18" type="ORF">DI632_06075</name>
</gene>
<dbReference type="Pfam" id="PF00672">
    <property type="entry name" value="HAMP"/>
    <property type="match status" value="1"/>
</dbReference>
<evidence type="ECO:0000256" key="5">
    <source>
        <dbReference type="ARBA" id="ARBA00022519"/>
    </source>
</evidence>
<evidence type="ECO:0000256" key="7">
    <source>
        <dbReference type="ARBA" id="ARBA00022679"/>
    </source>
</evidence>
<dbReference type="SMART" id="SM00304">
    <property type="entry name" value="HAMP"/>
    <property type="match status" value="1"/>
</dbReference>
<feature type="domain" description="HAMP" evidence="17">
    <location>
        <begin position="185"/>
        <end position="237"/>
    </location>
</feature>
<evidence type="ECO:0000256" key="12">
    <source>
        <dbReference type="ARBA" id="ARBA00022989"/>
    </source>
</evidence>
<evidence type="ECO:0000256" key="15">
    <source>
        <dbReference type="SAM" id="Phobius"/>
    </source>
</evidence>
<dbReference type="CDD" id="cd06225">
    <property type="entry name" value="HAMP"/>
    <property type="match status" value="1"/>
</dbReference>
<evidence type="ECO:0000256" key="2">
    <source>
        <dbReference type="ARBA" id="ARBA00004429"/>
    </source>
</evidence>
<dbReference type="GO" id="GO:0005886">
    <property type="term" value="C:plasma membrane"/>
    <property type="evidence" value="ECO:0007669"/>
    <property type="project" value="UniProtKB-SubCell"/>
</dbReference>
<dbReference type="EC" id="2.7.13.3" evidence="3"/>
<name>A0A2W4Z930_9SPHN</name>
<dbReference type="InterPro" id="IPR004358">
    <property type="entry name" value="Sig_transdc_His_kin-like_C"/>
</dbReference>
<keyword evidence="7" id="KW-0808">Transferase</keyword>
<dbReference type="SMART" id="SM00388">
    <property type="entry name" value="HisKA"/>
    <property type="match status" value="1"/>
</dbReference>
<reference evidence="18 19" key="1">
    <citation type="submission" date="2017-08" db="EMBL/GenBank/DDBJ databases">
        <title>Infants hospitalized years apart are colonized by the same room-sourced microbial strains.</title>
        <authorList>
            <person name="Brooks B."/>
            <person name="Olm M.R."/>
            <person name="Firek B.A."/>
            <person name="Baker R."/>
            <person name="Thomas B.C."/>
            <person name="Morowitz M.J."/>
            <person name="Banfield J.F."/>
        </authorList>
    </citation>
    <scope>NUCLEOTIDE SEQUENCE [LARGE SCALE GENOMIC DNA]</scope>
    <source>
        <strain evidence="18">S2_018_000_R3_110</strain>
    </source>
</reference>
<evidence type="ECO:0000256" key="13">
    <source>
        <dbReference type="ARBA" id="ARBA00023012"/>
    </source>
</evidence>
<evidence type="ECO:0000256" key="8">
    <source>
        <dbReference type="ARBA" id="ARBA00022692"/>
    </source>
</evidence>
<dbReference type="PANTHER" id="PTHR44936:SF5">
    <property type="entry name" value="SENSOR HISTIDINE KINASE ENVZ"/>
    <property type="match status" value="1"/>
</dbReference>
<dbReference type="InterPro" id="IPR005467">
    <property type="entry name" value="His_kinase_dom"/>
</dbReference>
<dbReference type="GO" id="GO:0005524">
    <property type="term" value="F:ATP binding"/>
    <property type="evidence" value="ECO:0007669"/>
    <property type="project" value="UniProtKB-KW"/>
</dbReference>
<evidence type="ECO:0000256" key="4">
    <source>
        <dbReference type="ARBA" id="ARBA00022475"/>
    </source>
</evidence>
<keyword evidence="13" id="KW-0902">Two-component regulatory system</keyword>
<evidence type="ECO:0000256" key="6">
    <source>
        <dbReference type="ARBA" id="ARBA00022553"/>
    </source>
</evidence>
<keyword evidence="4" id="KW-1003">Cell membrane</keyword>
<comment type="caution">
    <text evidence="18">The sequence shown here is derived from an EMBL/GenBank/DDBJ whole genome shotgun (WGS) entry which is preliminary data.</text>
</comment>
<dbReference type="InterPro" id="IPR003661">
    <property type="entry name" value="HisK_dim/P_dom"/>
</dbReference>
<dbReference type="InterPro" id="IPR036890">
    <property type="entry name" value="HATPase_C_sf"/>
</dbReference>
<evidence type="ECO:0000256" key="11">
    <source>
        <dbReference type="ARBA" id="ARBA00022840"/>
    </source>
</evidence>
<evidence type="ECO:0000313" key="18">
    <source>
        <dbReference type="EMBL" id="PZO78853.1"/>
    </source>
</evidence>
<evidence type="ECO:0000256" key="9">
    <source>
        <dbReference type="ARBA" id="ARBA00022741"/>
    </source>
</evidence>
<dbReference type="SMART" id="SM00387">
    <property type="entry name" value="HATPase_c"/>
    <property type="match status" value="1"/>
</dbReference>
<keyword evidence="8 15" id="KW-0812">Transmembrane</keyword>
<evidence type="ECO:0000259" key="16">
    <source>
        <dbReference type="PROSITE" id="PS50109"/>
    </source>
</evidence>
<sequence>MRRTLSFRVAAILVAGFVLLQLIYVVTLALPGRLDDRGGYGLPPPPAFAQLVRSIEAAGPAGRRDLVETFDGSLFTLEIRDRAPSDFREMPTSLRPLATAYRRTLPDHNIVVDGGPGPLHALLGERVRPLRFLAPIRLTTWLRDGDVLVLTGRPADGLRAYLARRGRIGLVGGIALLAMLWLALRQTTGPLRRLTQGVRALGDDLAMPDLRVEGSREVRALAASFNDMKARIAVLVAERTFMLAGIAHDLRTYLTRLRLRAEFIADDDQRARTVRDLDQMGALLDDSLLFAGAAGPGERRACAVDLAALTRTLAGQHPEAGRILLDLHADAVVHADPAALERIFANLVDNALRHAPVATIGLRHEERQVMWTFADDGPGVAPADLPRLGTAFARLDPSRDRRTGGTGLGLAIVRALASGMGGTVAFHSASGEGLTVEIRMIRG</sequence>
<evidence type="ECO:0000256" key="10">
    <source>
        <dbReference type="ARBA" id="ARBA00022777"/>
    </source>
</evidence>
<feature type="domain" description="Histidine kinase" evidence="16">
    <location>
        <begin position="245"/>
        <end position="443"/>
    </location>
</feature>
<keyword evidence="5" id="KW-0997">Cell inner membrane</keyword>
<dbReference type="Gene3D" id="3.30.565.10">
    <property type="entry name" value="Histidine kinase-like ATPase, C-terminal domain"/>
    <property type="match status" value="1"/>
</dbReference>
<keyword evidence="11" id="KW-0067">ATP-binding</keyword>
<comment type="subcellular location">
    <subcellularLocation>
        <location evidence="2">Cell inner membrane</location>
        <topology evidence="2">Multi-pass membrane protein</topology>
    </subcellularLocation>
</comment>
<dbReference type="PRINTS" id="PR00344">
    <property type="entry name" value="BCTRLSENSOR"/>
</dbReference>
<dbReference type="InterPro" id="IPR050980">
    <property type="entry name" value="2C_sensor_his_kinase"/>
</dbReference>
<protein>
    <recommendedName>
        <fullName evidence="3">histidine kinase</fullName>
        <ecNumber evidence="3">2.7.13.3</ecNumber>
    </recommendedName>
</protein>
<evidence type="ECO:0000256" key="1">
    <source>
        <dbReference type="ARBA" id="ARBA00000085"/>
    </source>
</evidence>
<dbReference type="SUPFAM" id="SSF55874">
    <property type="entry name" value="ATPase domain of HSP90 chaperone/DNA topoisomerase II/histidine kinase"/>
    <property type="match status" value="1"/>
</dbReference>
<dbReference type="Gene3D" id="1.10.287.130">
    <property type="match status" value="1"/>
</dbReference>
<keyword evidence="12 15" id="KW-1133">Transmembrane helix</keyword>
<dbReference type="PROSITE" id="PS50109">
    <property type="entry name" value="HIS_KIN"/>
    <property type="match status" value="1"/>
</dbReference>
<proteinExistence type="predicted"/>
<dbReference type="SUPFAM" id="SSF47384">
    <property type="entry name" value="Homodimeric domain of signal transducing histidine kinase"/>
    <property type="match status" value="1"/>
</dbReference>
<keyword evidence="6" id="KW-0597">Phosphoprotein</keyword>
<keyword evidence="10 18" id="KW-0418">Kinase</keyword>
<dbReference type="EMBL" id="QFNF01000010">
    <property type="protein sequence ID" value="PZO78853.1"/>
    <property type="molecule type" value="Genomic_DNA"/>
</dbReference>